<keyword evidence="2" id="KW-1185">Reference proteome</keyword>
<dbReference type="Proteomes" id="UP001172743">
    <property type="component" value="Unassembled WGS sequence"/>
</dbReference>
<dbReference type="EMBL" id="JAUHTQ010000024">
    <property type="protein sequence ID" value="MDN4495539.1"/>
    <property type="molecule type" value="Genomic_DNA"/>
</dbReference>
<evidence type="ECO:0008006" key="3">
    <source>
        <dbReference type="Google" id="ProtNLM"/>
    </source>
</evidence>
<evidence type="ECO:0000313" key="2">
    <source>
        <dbReference type="Proteomes" id="UP001172743"/>
    </source>
</evidence>
<reference evidence="1" key="1">
    <citation type="submission" date="2023-07" db="EMBL/GenBank/DDBJ databases">
        <title>Ureibacillus sp. isolated from freshwater well.</title>
        <authorList>
            <person name="Kirdat K."/>
            <person name="Bhatt A."/>
            <person name="Teware R."/>
            <person name="Bhavsar Y."/>
            <person name="Yadav A."/>
        </authorList>
    </citation>
    <scope>NUCLEOTIDE SEQUENCE</scope>
    <source>
        <strain evidence="1">BA0131</strain>
    </source>
</reference>
<accession>A0ABT8GWA9</accession>
<gene>
    <name evidence="1" type="ORF">QYB95_18515</name>
</gene>
<protein>
    <recommendedName>
        <fullName evidence="3">Spo0E like sporulation regulatory protein</fullName>
    </recommendedName>
</protein>
<dbReference type="RefSeq" id="WP_301139849.1">
    <property type="nucleotide sequence ID" value="NZ_JAUHTQ010000024.1"/>
</dbReference>
<sequence>MAVEQRLSQVLTRTRLLCSDYGVVFETMSYSKEDVDNSIILY</sequence>
<organism evidence="1 2">
    <name type="scientific">Ureibacillus aquaedulcis</name>
    <dbReference type="NCBI Taxonomy" id="3058421"/>
    <lineage>
        <taxon>Bacteria</taxon>
        <taxon>Bacillati</taxon>
        <taxon>Bacillota</taxon>
        <taxon>Bacilli</taxon>
        <taxon>Bacillales</taxon>
        <taxon>Caryophanaceae</taxon>
        <taxon>Ureibacillus</taxon>
    </lineage>
</organism>
<name>A0ABT8GWA9_9BACL</name>
<proteinExistence type="predicted"/>
<evidence type="ECO:0000313" key="1">
    <source>
        <dbReference type="EMBL" id="MDN4495539.1"/>
    </source>
</evidence>
<comment type="caution">
    <text evidence="1">The sequence shown here is derived from an EMBL/GenBank/DDBJ whole genome shotgun (WGS) entry which is preliminary data.</text>
</comment>